<feature type="transmembrane region" description="Helical" evidence="6">
    <location>
        <begin position="202"/>
        <end position="220"/>
    </location>
</feature>
<gene>
    <name evidence="8" type="ORF">MGWOODY_Clf2896</name>
</gene>
<feature type="transmembrane region" description="Helical" evidence="6">
    <location>
        <begin position="66"/>
        <end position="84"/>
    </location>
</feature>
<sequence length="324" mass="33901">MGLIGLGYLLVAIAPTYAFIIVALVVASAGSALWHPPALGLLARRFPARRGYYISMHRSLGNAGDLAGPLIAGGLLGLVSWRWIMGGGTPVLMLLGVIVLILLWNVGGPKPGPIALADNLKSQLANLRESFRGTGMWPIFTVSAVRGMGDRSYIAFLPIYLQEQLSMGPGWIGIYVALVAGPGILSGPLFGILSDRIGRKSIIAFCMLAAVVLSVTTLLSGSSITLSLLSVTLFGVFHSSVNSLTQAAAIDVAEGRGLDATFMGLMWGSNAAFSSAAFVIVGLVIKLTNDNWGIAFYTAAALFFAGFLATLLMPNSKSTNAQPT</sequence>
<keyword evidence="3 6" id="KW-0812">Transmembrane</keyword>
<evidence type="ECO:0000313" key="8">
    <source>
        <dbReference type="EMBL" id="CUV03152.1"/>
    </source>
</evidence>
<evidence type="ECO:0000256" key="2">
    <source>
        <dbReference type="ARBA" id="ARBA00022475"/>
    </source>
</evidence>
<evidence type="ECO:0000256" key="5">
    <source>
        <dbReference type="ARBA" id="ARBA00023136"/>
    </source>
</evidence>
<dbReference type="GO" id="GO:0022857">
    <property type="term" value="F:transmembrane transporter activity"/>
    <property type="evidence" value="ECO:0007669"/>
    <property type="project" value="InterPro"/>
</dbReference>
<evidence type="ECO:0000256" key="3">
    <source>
        <dbReference type="ARBA" id="ARBA00022692"/>
    </source>
</evidence>
<dbReference type="EMBL" id="FAXA01000358">
    <property type="protein sequence ID" value="CUV03152.1"/>
    <property type="molecule type" value="Genomic_DNA"/>
</dbReference>
<dbReference type="Pfam" id="PF07690">
    <property type="entry name" value="MFS_1"/>
    <property type="match status" value="1"/>
</dbReference>
<dbReference type="GO" id="GO:0005886">
    <property type="term" value="C:plasma membrane"/>
    <property type="evidence" value="ECO:0007669"/>
    <property type="project" value="UniProtKB-SubCell"/>
</dbReference>
<dbReference type="Gene3D" id="1.20.1250.20">
    <property type="entry name" value="MFS general substrate transporter like domains"/>
    <property type="match status" value="2"/>
</dbReference>
<dbReference type="InterPro" id="IPR020846">
    <property type="entry name" value="MFS_dom"/>
</dbReference>
<dbReference type="AlphaFoldDB" id="A0A160VAJ8"/>
<dbReference type="SUPFAM" id="SSF103473">
    <property type="entry name" value="MFS general substrate transporter"/>
    <property type="match status" value="1"/>
</dbReference>
<feature type="transmembrane region" description="Helical" evidence="6">
    <location>
        <begin position="170"/>
        <end position="190"/>
    </location>
</feature>
<evidence type="ECO:0000256" key="4">
    <source>
        <dbReference type="ARBA" id="ARBA00022989"/>
    </source>
</evidence>
<proteinExistence type="predicted"/>
<organism evidence="8">
    <name type="scientific">hydrothermal vent metagenome</name>
    <dbReference type="NCBI Taxonomy" id="652676"/>
    <lineage>
        <taxon>unclassified sequences</taxon>
        <taxon>metagenomes</taxon>
        <taxon>ecological metagenomes</taxon>
    </lineage>
</organism>
<name>A0A160VAJ8_9ZZZZ</name>
<feature type="domain" description="Major facilitator superfamily (MFS) profile" evidence="7">
    <location>
        <begin position="1"/>
        <end position="318"/>
    </location>
</feature>
<dbReference type="InterPro" id="IPR036259">
    <property type="entry name" value="MFS_trans_sf"/>
</dbReference>
<feature type="transmembrane region" description="Helical" evidence="6">
    <location>
        <begin position="7"/>
        <end position="34"/>
    </location>
</feature>
<evidence type="ECO:0000259" key="7">
    <source>
        <dbReference type="PROSITE" id="PS50850"/>
    </source>
</evidence>
<keyword evidence="5 6" id="KW-0472">Membrane</keyword>
<dbReference type="PANTHER" id="PTHR43124:SF3">
    <property type="entry name" value="CHLORAMPHENICOL EFFLUX PUMP RV0191"/>
    <property type="match status" value="1"/>
</dbReference>
<feature type="transmembrane region" description="Helical" evidence="6">
    <location>
        <begin position="262"/>
        <end position="285"/>
    </location>
</feature>
<feature type="transmembrane region" description="Helical" evidence="6">
    <location>
        <begin position="91"/>
        <end position="107"/>
    </location>
</feature>
<evidence type="ECO:0000256" key="1">
    <source>
        <dbReference type="ARBA" id="ARBA00004651"/>
    </source>
</evidence>
<keyword evidence="4 6" id="KW-1133">Transmembrane helix</keyword>
<protein>
    <submittedName>
        <fullName evidence="8">Probable proline/ betaine transporter, MFS superfamily</fullName>
    </submittedName>
</protein>
<dbReference type="InterPro" id="IPR050189">
    <property type="entry name" value="MFS_Efflux_Transporters"/>
</dbReference>
<reference evidence="8" key="1">
    <citation type="submission" date="2015-10" db="EMBL/GenBank/DDBJ databases">
        <authorList>
            <person name="Gilbert D.G."/>
        </authorList>
    </citation>
    <scope>NUCLEOTIDE SEQUENCE</scope>
</reference>
<dbReference type="PANTHER" id="PTHR43124">
    <property type="entry name" value="PURINE EFFLUX PUMP PBUE"/>
    <property type="match status" value="1"/>
</dbReference>
<keyword evidence="2" id="KW-1003">Cell membrane</keyword>
<dbReference type="PROSITE" id="PS50850">
    <property type="entry name" value="MFS"/>
    <property type="match status" value="1"/>
</dbReference>
<feature type="transmembrane region" description="Helical" evidence="6">
    <location>
        <begin position="291"/>
        <end position="312"/>
    </location>
</feature>
<dbReference type="InterPro" id="IPR011701">
    <property type="entry name" value="MFS"/>
</dbReference>
<comment type="subcellular location">
    <subcellularLocation>
        <location evidence="1">Cell membrane</location>
        <topology evidence="1">Multi-pass membrane protein</topology>
    </subcellularLocation>
</comment>
<accession>A0A160VAJ8</accession>
<evidence type="ECO:0000256" key="6">
    <source>
        <dbReference type="SAM" id="Phobius"/>
    </source>
</evidence>